<evidence type="ECO:0000256" key="3">
    <source>
        <dbReference type="ARBA" id="ARBA00019114"/>
    </source>
</evidence>
<evidence type="ECO:0000259" key="9">
    <source>
        <dbReference type="SMART" id="SM00481"/>
    </source>
</evidence>
<dbReference type="GO" id="GO:0003676">
    <property type="term" value="F:nucleic acid binding"/>
    <property type="evidence" value="ECO:0007669"/>
    <property type="project" value="InterPro"/>
</dbReference>
<dbReference type="InterPro" id="IPR016195">
    <property type="entry name" value="Pol/histidinol_Pase-like"/>
</dbReference>
<dbReference type="InterPro" id="IPR003141">
    <property type="entry name" value="Pol/His_phosphatase_N"/>
</dbReference>
<dbReference type="GO" id="GO:0005737">
    <property type="term" value="C:cytoplasm"/>
    <property type="evidence" value="ECO:0007669"/>
    <property type="project" value="UniProtKB-SubCell"/>
</dbReference>
<protein>
    <recommendedName>
        <fullName evidence="3">DNA polymerase III subunit alpha</fullName>
        <ecNumber evidence="2">2.7.7.7</ecNumber>
    </recommendedName>
</protein>
<dbReference type="InterPro" id="IPR011708">
    <property type="entry name" value="DNA_pol3_alpha_NTPase_dom"/>
</dbReference>
<dbReference type="Pfam" id="PF17657">
    <property type="entry name" value="DNA_pol3_finger"/>
    <property type="match status" value="1"/>
</dbReference>
<keyword evidence="6" id="KW-0235">DNA replication</keyword>
<evidence type="ECO:0000256" key="6">
    <source>
        <dbReference type="ARBA" id="ARBA00022705"/>
    </source>
</evidence>
<dbReference type="PANTHER" id="PTHR32294">
    <property type="entry name" value="DNA POLYMERASE III SUBUNIT ALPHA"/>
    <property type="match status" value="1"/>
</dbReference>
<evidence type="ECO:0000256" key="5">
    <source>
        <dbReference type="ARBA" id="ARBA00022695"/>
    </source>
</evidence>
<dbReference type="InterPro" id="IPR040982">
    <property type="entry name" value="DNA_pol3_finger"/>
</dbReference>
<reference evidence="11" key="1">
    <citation type="submission" date="2017-02" db="EMBL/GenBank/DDBJ databases">
        <title>Comparative genomics and description of representatives of a novel lineage of planctomycetes thriving in anoxic sediments.</title>
        <authorList>
            <person name="Spring S."/>
            <person name="Bunk B."/>
            <person name="Sproer C."/>
            <person name="Klenk H.-P."/>
        </authorList>
    </citation>
    <scope>NUCLEOTIDE SEQUENCE [LARGE SCALE GENOMIC DNA]</scope>
    <source>
        <strain evidence="11">L21-RPul-D3</strain>
    </source>
</reference>
<keyword evidence="7" id="KW-0239">DNA-directed DNA polymerase</keyword>
<organism evidence="10 11">
    <name type="scientific">Sedimentisphaera cyanobacteriorum</name>
    <dbReference type="NCBI Taxonomy" id="1940790"/>
    <lineage>
        <taxon>Bacteria</taxon>
        <taxon>Pseudomonadati</taxon>
        <taxon>Planctomycetota</taxon>
        <taxon>Phycisphaerae</taxon>
        <taxon>Sedimentisphaerales</taxon>
        <taxon>Sedimentisphaeraceae</taxon>
        <taxon>Sedimentisphaera</taxon>
    </lineage>
</organism>
<dbReference type="CDD" id="cd04485">
    <property type="entry name" value="DnaE_OBF"/>
    <property type="match status" value="1"/>
</dbReference>
<accession>A0A1Q2HS25</accession>
<dbReference type="Pfam" id="PF14579">
    <property type="entry name" value="HHH_6"/>
    <property type="match status" value="1"/>
</dbReference>
<dbReference type="EC" id="2.7.7.7" evidence="2"/>
<dbReference type="PANTHER" id="PTHR32294:SF0">
    <property type="entry name" value="DNA POLYMERASE III SUBUNIT ALPHA"/>
    <property type="match status" value="1"/>
</dbReference>
<comment type="catalytic activity">
    <reaction evidence="8">
        <text>DNA(n) + a 2'-deoxyribonucleoside 5'-triphosphate = DNA(n+1) + diphosphate</text>
        <dbReference type="Rhea" id="RHEA:22508"/>
        <dbReference type="Rhea" id="RHEA-COMP:17339"/>
        <dbReference type="Rhea" id="RHEA-COMP:17340"/>
        <dbReference type="ChEBI" id="CHEBI:33019"/>
        <dbReference type="ChEBI" id="CHEBI:61560"/>
        <dbReference type="ChEBI" id="CHEBI:173112"/>
        <dbReference type="EC" id="2.7.7.7"/>
    </reaction>
</comment>
<dbReference type="Pfam" id="PF07733">
    <property type="entry name" value="DNA_pol3_alpha"/>
    <property type="match status" value="1"/>
</dbReference>
<keyword evidence="4 10" id="KW-0808">Transferase</keyword>
<comment type="subcellular location">
    <subcellularLocation>
        <location evidence="1">Cytoplasm</location>
    </subcellularLocation>
</comment>
<dbReference type="SUPFAM" id="SSF89550">
    <property type="entry name" value="PHP domain-like"/>
    <property type="match status" value="1"/>
</dbReference>
<dbReference type="InterPro" id="IPR029460">
    <property type="entry name" value="DNAPol_HHH"/>
</dbReference>
<evidence type="ECO:0000313" key="11">
    <source>
        <dbReference type="Proteomes" id="UP000188273"/>
    </source>
</evidence>
<evidence type="ECO:0000313" key="10">
    <source>
        <dbReference type="EMBL" id="AQQ10074.1"/>
    </source>
</evidence>
<proteinExistence type="predicted"/>
<dbReference type="NCBIfam" id="NF004226">
    <property type="entry name" value="PRK05673.1"/>
    <property type="match status" value="1"/>
</dbReference>
<dbReference type="RefSeq" id="WP_077540959.1">
    <property type="nucleotide sequence ID" value="NZ_CP019633.1"/>
</dbReference>
<dbReference type="Gene3D" id="1.10.150.870">
    <property type="match status" value="1"/>
</dbReference>
<evidence type="ECO:0000256" key="1">
    <source>
        <dbReference type="ARBA" id="ARBA00004496"/>
    </source>
</evidence>
<evidence type="ECO:0000256" key="4">
    <source>
        <dbReference type="ARBA" id="ARBA00022679"/>
    </source>
</evidence>
<dbReference type="EMBL" id="CP019633">
    <property type="protein sequence ID" value="AQQ10074.1"/>
    <property type="molecule type" value="Genomic_DNA"/>
</dbReference>
<dbReference type="GO" id="GO:0006260">
    <property type="term" value="P:DNA replication"/>
    <property type="evidence" value="ECO:0007669"/>
    <property type="project" value="UniProtKB-KW"/>
</dbReference>
<dbReference type="InterPro" id="IPR004013">
    <property type="entry name" value="PHP_dom"/>
</dbReference>
<gene>
    <name evidence="10" type="primary">dnaE</name>
    <name evidence="10" type="ORF">L21SP3_01899</name>
</gene>
<keyword evidence="5 10" id="KW-0548">Nucleotidyltransferase</keyword>
<evidence type="ECO:0000256" key="2">
    <source>
        <dbReference type="ARBA" id="ARBA00012417"/>
    </source>
</evidence>
<dbReference type="KEGG" id="pbu:L21SP3_01899"/>
<dbReference type="NCBIfam" id="TIGR00594">
    <property type="entry name" value="polc"/>
    <property type="match status" value="1"/>
</dbReference>
<dbReference type="CDD" id="cd12113">
    <property type="entry name" value="PHP_PolIIIA_DnaE3"/>
    <property type="match status" value="1"/>
</dbReference>
<name>A0A1Q2HS25_9BACT</name>
<dbReference type="STRING" id="1940790.L21SP3_01899"/>
<keyword evidence="11" id="KW-1185">Reference proteome</keyword>
<dbReference type="OrthoDB" id="9803237at2"/>
<dbReference type="NCBIfam" id="NF005298">
    <property type="entry name" value="PRK06826.1"/>
    <property type="match status" value="1"/>
</dbReference>
<dbReference type="Gene3D" id="1.10.10.1600">
    <property type="entry name" value="Bacterial DNA polymerase III alpha subunit, thumb domain"/>
    <property type="match status" value="1"/>
</dbReference>
<dbReference type="SMART" id="SM00481">
    <property type="entry name" value="POLIIIAc"/>
    <property type="match status" value="1"/>
</dbReference>
<dbReference type="AlphaFoldDB" id="A0A1Q2HS25"/>
<dbReference type="Proteomes" id="UP000188273">
    <property type="component" value="Chromosome"/>
</dbReference>
<evidence type="ECO:0000256" key="8">
    <source>
        <dbReference type="ARBA" id="ARBA00049244"/>
    </source>
</evidence>
<dbReference type="Pfam" id="PF02811">
    <property type="entry name" value="PHP"/>
    <property type="match status" value="1"/>
</dbReference>
<evidence type="ECO:0000256" key="7">
    <source>
        <dbReference type="ARBA" id="ARBA00022932"/>
    </source>
</evidence>
<dbReference type="InterPro" id="IPR004805">
    <property type="entry name" value="DnaE2/DnaE/PolC"/>
</dbReference>
<dbReference type="InterPro" id="IPR041931">
    <property type="entry name" value="DNA_pol3_alpha_thumb_dom"/>
</dbReference>
<dbReference type="Gene3D" id="3.20.20.140">
    <property type="entry name" value="Metal-dependent hydrolases"/>
    <property type="match status" value="1"/>
</dbReference>
<dbReference type="Pfam" id="PF01336">
    <property type="entry name" value="tRNA_anti-codon"/>
    <property type="match status" value="1"/>
</dbReference>
<feature type="domain" description="Polymerase/histidinol phosphatase N-terminal" evidence="9">
    <location>
        <begin position="7"/>
        <end position="74"/>
    </location>
</feature>
<dbReference type="InterPro" id="IPR004365">
    <property type="entry name" value="NA-bd_OB_tRNA"/>
</dbReference>
<dbReference type="GO" id="GO:0003887">
    <property type="term" value="F:DNA-directed DNA polymerase activity"/>
    <property type="evidence" value="ECO:0007669"/>
    <property type="project" value="UniProtKB-KW"/>
</dbReference>
<sequence length="1158" mass="129625">MSNQGFSHLHLHTEYSLLDGAVKIPELLKKCREYEMASVAMTDHGNLYGAIDFYKTFAGSGVKPIIGLEAYYTPGKRQERTGTQKDSNFHLLLLAENNTGYQNLIKLTSLSYTEGLYYKPRVDDELLSRYSEGIIACSACLGGIIPQYIIRGRHEDAVKAAENYAKIFGENNFFIEIQRHSWVDEEPVDPNPEMIEIAKKLGLGLVATNDVHFLNKADYEAHDILTCISTGKIVSDENRMHYPTSVYLKSPQEMRELFSDVPEACDNTLQIAERCNVEIDLETQHAPKFTPPEKKTPGEYLRELVYKGAEERYKEITEEIKNRIEREIGVIDGKGFSSYFLIVWEFCNWAAKNGIPTGARGSGVGTIVGYCLGLCNVDPIRYGLLFERFMDPERNEMPDIDIDICQDGRPALLNYVREKYGEIAQITTFGTMGAKCVIRDVGRALDVPLTDVNRVAKMIPEGPKVTLDGALEDDHDLKKEYQDNPQTKKMIDTGLKLEGLSRHAGVHACAVVIADEPLDTMLPLYRQSGSEDLITQFEGPYVEAVGLLKMDFLGLRTLSIIESTKRKVKRIHGDHIDIEAVDIKDQNVLGGIFGAGKTKGVFQFESAGMVRLLKDLKPDRLEDLIAANALYRPGPMDLIDDFVARKHGAKWEVPHPVMEEVLEETFGIMVYQEQVMQICHRLGGIKLREAYKLIKAISKKKEKIIADKKQHFISGCVENGLDKEQAENIFALIEKFAGYGFNKSHSSRYAFVAFQTAYLKRYWPVEFMASLLTYEKGDQTKAKEYFKECKAMGIDILPPDINESFVDFKAAYDSEKDRKNKCGKIRFGLGAIKGLGEKAIEKIIEAREECGGFTGLYHFCENVDLRAVTKQSIEALIKAGAFDRLGGSRAQFFEAVESAVKAGQTAQADKLSGQGNLFAAFGEEESGQEAQANSLPDVPAWPPALMLSYEKDLLGIFVTSNPLSRQADTITAYSTAHSDEIPKLADKADIIIGGMITDTKIFTTKSGKNAGKKMCIVSFEDLNGECEIVLFPDQFAEFSHLIEQDKIIFVQGKVDKSRDNPQIIAKRVILPELVMNQFSTNVFIKWKSSYEEAKVEKLKRVISEYSGKSPVFLEIKTEDGSIVTVQFDGKFAVTPDQNFRGQVRSIAGDSALELRRSK</sequence>
<dbReference type="GO" id="GO:0008408">
    <property type="term" value="F:3'-5' exonuclease activity"/>
    <property type="evidence" value="ECO:0007669"/>
    <property type="project" value="InterPro"/>
</dbReference>